<dbReference type="HOGENOM" id="CLU_2960985_0_0_1"/>
<reference evidence="1 2" key="1">
    <citation type="journal article" date="2012" name="Science">
        <title>The Paleozoic origin of enzymatic lignin decomposition reconstructed from 31 fungal genomes.</title>
        <authorList>
            <person name="Floudas D."/>
            <person name="Binder M."/>
            <person name="Riley R."/>
            <person name="Barry K."/>
            <person name="Blanchette R.A."/>
            <person name="Henrissat B."/>
            <person name="Martinez A.T."/>
            <person name="Otillar R."/>
            <person name="Spatafora J.W."/>
            <person name="Yadav J.S."/>
            <person name="Aerts A."/>
            <person name="Benoit I."/>
            <person name="Boyd A."/>
            <person name="Carlson A."/>
            <person name="Copeland A."/>
            <person name="Coutinho P.M."/>
            <person name="de Vries R.P."/>
            <person name="Ferreira P."/>
            <person name="Findley K."/>
            <person name="Foster B."/>
            <person name="Gaskell J."/>
            <person name="Glotzer D."/>
            <person name="Gorecki P."/>
            <person name="Heitman J."/>
            <person name="Hesse C."/>
            <person name="Hori C."/>
            <person name="Igarashi K."/>
            <person name="Jurgens J.A."/>
            <person name="Kallen N."/>
            <person name="Kersten P."/>
            <person name="Kohler A."/>
            <person name="Kuees U."/>
            <person name="Kumar T.K.A."/>
            <person name="Kuo A."/>
            <person name="LaButti K."/>
            <person name="Larrondo L.F."/>
            <person name="Lindquist E."/>
            <person name="Ling A."/>
            <person name="Lombard V."/>
            <person name="Lucas S."/>
            <person name="Lundell T."/>
            <person name="Martin R."/>
            <person name="McLaughlin D.J."/>
            <person name="Morgenstern I."/>
            <person name="Morin E."/>
            <person name="Murat C."/>
            <person name="Nagy L.G."/>
            <person name="Nolan M."/>
            <person name="Ohm R.A."/>
            <person name="Patyshakuliyeva A."/>
            <person name="Rokas A."/>
            <person name="Ruiz-Duenas F.J."/>
            <person name="Sabat G."/>
            <person name="Salamov A."/>
            <person name="Samejima M."/>
            <person name="Schmutz J."/>
            <person name="Slot J.C."/>
            <person name="St John F."/>
            <person name="Stenlid J."/>
            <person name="Sun H."/>
            <person name="Sun S."/>
            <person name="Syed K."/>
            <person name="Tsang A."/>
            <person name="Wiebenga A."/>
            <person name="Young D."/>
            <person name="Pisabarro A."/>
            <person name="Eastwood D.C."/>
            <person name="Martin F."/>
            <person name="Cullen D."/>
            <person name="Grigoriev I.V."/>
            <person name="Hibbett D.S."/>
        </authorList>
    </citation>
    <scope>NUCLEOTIDE SEQUENCE [LARGE SCALE GENOMIC DNA]</scope>
    <source>
        <strain evidence="1 2">ATCC 11539</strain>
    </source>
</reference>
<dbReference type="EMBL" id="KB469312">
    <property type="protein sequence ID" value="EPQ51036.1"/>
    <property type="molecule type" value="Genomic_DNA"/>
</dbReference>
<dbReference type="Proteomes" id="UP000030669">
    <property type="component" value="Unassembled WGS sequence"/>
</dbReference>
<dbReference type="GeneID" id="19298434"/>
<gene>
    <name evidence="1" type="ORF">GLOTRDRAFT_101579</name>
</gene>
<dbReference type="RefSeq" id="XP_007870481.1">
    <property type="nucleotide sequence ID" value="XM_007872290.1"/>
</dbReference>
<evidence type="ECO:0000313" key="2">
    <source>
        <dbReference type="Proteomes" id="UP000030669"/>
    </source>
</evidence>
<keyword evidence="2" id="KW-1185">Reference proteome</keyword>
<proteinExistence type="predicted"/>
<dbReference type="KEGG" id="gtr:GLOTRDRAFT_101579"/>
<name>S7PTF9_GLOTA</name>
<protein>
    <submittedName>
        <fullName evidence="1">Uncharacterized protein</fullName>
    </submittedName>
</protein>
<organism evidence="1 2">
    <name type="scientific">Gloeophyllum trabeum (strain ATCC 11539 / FP-39264 / Madison 617)</name>
    <name type="common">Brown rot fungus</name>
    <dbReference type="NCBI Taxonomy" id="670483"/>
    <lineage>
        <taxon>Eukaryota</taxon>
        <taxon>Fungi</taxon>
        <taxon>Dikarya</taxon>
        <taxon>Basidiomycota</taxon>
        <taxon>Agaricomycotina</taxon>
        <taxon>Agaricomycetes</taxon>
        <taxon>Gloeophyllales</taxon>
        <taxon>Gloeophyllaceae</taxon>
        <taxon>Gloeophyllum</taxon>
    </lineage>
</organism>
<dbReference type="AlphaFoldDB" id="S7PTF9"/>
<sequence>MSSSLSNAARIMQAHSEDVTAILASRRILQFGHPADVPPWITLGNIAKEGVRSVIPCFN</sequence>
<accession>S7PTF9</accession>
<evidence type="ECO:0000313" key="1">
    <source>
        <dbReference type="EMBL" id="EPQ51036.1"/>
    </source>
</evidence>